<evidence type="ECO:0000313" key="3">
    <source>
        <dbReference type="Proteomes" id="UP000726170"/>
    </source>
</evidence>
<evidence type="ECO:0000259" key="1">
    <source>
        <dbReference type="PROSITE" id="PS50887"/>
    </source>
</evidence>
<dbReference type="PROSITE" id="PS50887">
    <property type="entry name" value="GGDEF"/>
    <property type="match status" value="1"/>
</dbReference>
<dbReference type="CDD" id="cd01949">
    <property type="entry name" value="GGDEF"/>
    <property type="match status" value="1"/>
</dbReference>
<dbReference type="Proteomes" id="UP000726170">
    <property type="component" value="Unassembled WGS sequence"/>
</dbReference>
<feature type="domain" description="GGDEF" evidence="1">
    <location>
        <begin position="39"/>
        <end position="171"/>
    </location>
</feature>
<evidence type="ECO:0000313" key="2">
    <source>
        <dbReference type="EMBL" id="MBU5482998.1"/>
    </source>
</evidence>
<dbReference type="SMART" id="SM00267">
    <property type="entry name" value="GGDEF"/>
    <property type="match status" value="1"/>
</dbReference>
<dbReference type="EMBL" id="JAHLQF010000001">
    <property type="protein sequence ID" value="MBU5482998.1"/>
    <property type="molecule type" value="Genomic_DNA"/>
</dbReference>
<keyword evidence="3" id="KW-1185">Reference proteome</keyword>
<dbReference type="RefSeq" id="WP_216437405.1">
    <property type="nucleotide sequence ID" value="NZ_JAHLQF010000001.1"/>
</dbReference>
<sequence>MEKKLNDLEYHDLLTNLPNRKIFFIVLKEVICQLKKENKAGALYLIDIDNFKRINGILNYSTGDKVLNKVSLEIKNIISGEKEVFRFGEDELLILQKNVKNLEEVEEFSKVLLKKLNNNILMEDKNVYLFVSIGSTIFPNKEDEVEDVLKRVDIAMCKAKELGKGRYEFYD</sequence>
<name>A0ABS6ED87_9CLOT</name>
<dbReference type="InterPro" id="IPR052163">
    <property type="entry name" value="DGC-Regulatory_Protein"/>
</dbReference>
<organism evidence="2 3">
    <name type="scientific">Clostridium mobile</name>
    <dbReference type="NCBI Taxonomy" id="2841512"/>
    <lineage>
        <taxon>Bacteria</taxon>
        <taxon>Bacillati</taxon>
        <taxon>Bacillota</taxon>
        <taxon>Clostridia</taxon>
        <taxon>Eubacteriales</taxon>
        <taxon>Clostridiaceae</taxon>
        <taxon>Clostridium</taxon>
    </lineage>
</organism>
<dbReference type="PANTHER" id="PTHR46663">
    <property type="entry name" value="DIGUANYLATE CYCLASE DGCT-RELATED"/>
    <property type="match status" value="1"/>
</dbReference>
<accession>A0ABS6ED87</accession>
<dbReference type="NCBIfam" id="TIGR00254">
    <property type="entry name" value="GGDEF"/>
    <property type="match status" value="1"/>
</dbReference>
<protein>
    <submittedName>
        <fullName evidence="2">GGDEF domain-containing protein</fullName>
    </submittedName>
</protein>
<dbReference type="Pfam" id="PF00990">
    <property type="entry name" value="GGDEF"/>
    <property type="match status" value="1"/>
</dbReference>
<proteinExistence type="predicted"/>
<dbReference type="InterPro" id="IPR000160">
    <property type="entry name" value="GGDEF_dom"/>
</dbReference>
<gene>
    <name evidence="2" type="ORF">KQI86_01585</name>
</gene>
<reference evidence="2 3" key="1">
    <citation type="submission" date="2021-06" db="EMBL/GenBank/DDBJ databases">
        <authorList>
            <person name="Sun Q."/>
            <person name="Li D."/>
        </authorList>
    </citation>
    <scope>NUCLEOTIDE SEQUENCE [LARGE SCALE GENOMIC DNA]</scope>
    <source>
        <strain evidence="2 3">MSJ-11</strain>
    </source>
</reference>
<comment type="caution">
    <text evidence="2">The sequence shown here is derived from an EMBL/GenBank/DDBJ whole genome shotgun (WGS) entry which is preliminary data.</text>
</comment>
<dbReference type="PANTHER" id="PTHR46663:SF2">
    <property type="entry name" value="GGDEF DOMAIN-CONTAINING PROTEIN"/>
    <property type="match status" value="1"/>
</dbReference>